<name>A0A829BT18_STRMG</name>
<dbReference type="EMBL" id="AHSR01000048">
    <property type="protein sequence ID" value="EMC21886.1"/>
    <property type="molecule type" value="Genomic_DNA"/>
</dbReference>
<sequence length="411" mass="46945">MKKLLAIMLMFVFSTPIFVISTEKKPIAFFDKIPTNPNLYHDVSSFSTADLTGKVQKIKLGSKFKIRSLITNKAKTPVFKLSNGRFIRASHDNVYEDIVLRRENVKGSYWLKKTFTVYQTPYVAGTKIANTKLTNYNKVHISQKAITKHGIYLKADGQGWINEKDLTVQDNRMEKVQALLTRKYNKPNYSIYVKQLKTRKTAGINEDKSMYSASVTKLPILYFIEKQIKDSRVKLTDKFKYIEQVNQFKGAYKVEGSGEMPKKADNKYYTVDSLLKAVAQHSDNVASNILGYYIAHQYDKTYQKTVLRVADVKWNMESRNVSSKTAANVMEALYSQKSPVISYLTSTEFDNTRISRDIAVPVAHKIGDAYDYKHDVAIIYADQPFILSVFTDKSSYEDISAIADDVYGILK</sequence>
<evidence type="ECO:0000259" key="2">
    <source>
        <dbReference type="Pfam" id="PF19087"/>
    </source>
</evidence>
<protein>
    <submittedName>
        <fullName evidence="3">Beta-lactamase</fullName>
    </submittedName>
</protein>
<evidence type="ECO:0000259" key="1">
    <source>
        <dbReference type="Pfam" id="PF13354"/>
    </source>
</evidence>
<evidence type="ECO:0000313" key="3">
    <source>
        <dbReference type="EMBL" id="EMC21886.1"/>
    </source>
</evidence>
<dbReference type="Proteomes" id="UP000011676">
    <property type="component" value="Unassembled WGS sequence"/>
</dbReference>
<comment type="caution">
    <text evidence="3">The sequence shown here is derived from an EMBL/GenBank/DDBJ whole genome shotgun (WGS) entry which is preliminary data.</text>
</comment>
<dbReference type="InterPro" id="IPR000871">
    <property type="entry name" value="Beta-lactam_class-A"/>
</dbReference>
<organism evidence="3 4">
    <name type="scientific">Streptococcus mutans SM6</name>
    <dbReference type="NCBI Taxonomy" id="857119"/>
    <lineage>
        <taxon>Bacteria</taxon>
        <taxon>Bacillati</taxon>
        <taxon>Bacillota</taxon>
        <taxon>Bacilli</taxon>
        <taxon>Lactobacillales</taxon>
        <taxon>Streptococcaceae</taxon>
        <taxon>Streptococcus</taxon>
    </lineage>
</organism>
<dbReference type="Gene3D" id="3.40.710.10">
    <property type="entry name" value="DD-peptidase/beta-lactamase superfamily"/>
    <property type="match status" value="1"/>
</dbReference>
<dbReference type="AlphaFoldDB" id="A0A829BT18"/>
<reference evidence="3 4" key="1">
    <citation type="journal article" date="2013" name="Mol. Biol. Evol.">
        <title>Evolutionary and population genomics of the cavity causing bacteria Streptococcus mutans.</title>
        <authorList>
            <person name="Cornejo O.E."/>
            <person name="Lefebure T."/>
            <person name="Pavinski Bitar P.D."/>
            <person name="Lang P."/>
            <person name="Richards V.P."/>
            <person name="Eilertson K."/>
            <person name="Do T."/>
            <person name="Beighton D."/>
            <person name="Zeng L."/>
            <person name="Ahn S.J."/>
            <person name="Burne R.A."/>
            <person name="Siepel A."/>
            <person name="Bustamante C.D."/>
            <person name="Stanhope M.J."/>
        </authorList>
    </citation>
    <scope>NUCLEOTIDE SEQUENCE [LARGE SCALE GENOMIC DNA]</scope>
    <source>
        <strain evidence="3 4">SM6</strain>
    </source>
</reference>
<dbReference type="Pfam" id="PF19087">
    <property type="entry name" value="DUF5776"/>
    <property type="match status" value="1"/>
</dbReference>
<dbReference type="PANTHER" id="PTHR35333:SF3">
    <property type="entry name" value="BETA-LACTAMASE-TYPE TRANSPEPTIDASE FOLD CONTAINING PROTEIN"/>
    <property type="match status" value="1"/>
</dbReference>
<proteinExistence type="predicted"/>
<dbReference type="RefSeq" id="WP_002277947.1">
    <property type="nucleotide sequence ID" value="NZ_AHSR01000048.1"/>
</dbReference>
<feature type="domain" description="DUF5776" evidence="2">
    <location>
        <begin position="30"/>
        <end position="94"/>
    </location>
</feature>
<dbReference type="GO" id="GO:0046677">
    <property type="term" value="P:response to antibiotic"/>
    <property type="evidence" value="ECO:0007669"/>
    <property type="project" value="InterPro"/>
</dbReference>
<dbReference type="Pfam" id="PF13354">
    <property type="entry name" value="Beta-lactamase2"/>
    <property type="match status" value="1"/>
</dbReference>
<dbReference type="GO" id="GO:0030655">
    <property type="term" value="P:beta-lactam antibiotic catabolic process"/>
    <property type="evidence" value="ECO:0007669"/>
    <property type="project" value="InterPro"/>
</dbReference>
<dbReference type="SUPFAM" id="SSF56601">
    <property type="entry name" value="beta-lactamase/transpeptidase-like"/>
    <property type="match status" value="1"/>
</dbReference>
<feature type="domain" description="Beta-lactamase class A catalytic" evidence="1">
    <location>
        <begin position="190"/>
        <end position="391"/>
    </location>
</feature>
<dbReference type="PANTHER" id="PTHR35333">
    <property type="entry name" value="BETA-LACTAMASE"/>
    <property type="match status" value="1"/>
</dbReference>
<evidence type="ECO:0000313" key="4">
    <source>
        <dbReference type="Proteomes" id="UP000011676"/>
    </source>
</evidence>
<gene>
    <name evidence="3" type="ORF">SMU82_09215</name>
</gene>
<dbReference type="InterPro" id="IPR044081">
    <property type="entry name" value="DUF5776"/>
</dbReference>
<accession>A0A829BT18</accession>
<dbReference type="GO" id="GO:0008800">
    <property type="term" value="F:beta-lactamase activity"/>
    <property type="evidence" value="ECO:0007669"/>
    <property type="project" value="InterPro"/>
</dbReference>
<dbReference type="InterPro" id="IPR012338">
    <property type="entry name" value="Beta-lactam/transpept-like"/>
</dbReference>
<dbReference type="InterPro" id="IPR045155">
    <property type="entry name" value="Beta-lactam_cat"/>
</dbReference>